<keyword evidence="6 12" id="KW-0812">Transmembrane</keyword>
<keyword evidence="4 12" id="KW-0050">Antiport</keyword>
<organism evidence="14 15">
    <name type="scientific">Nonomuraea deserti</name>
    <dbReference type="NCBI Taxonomy" id="1848322"/>
    <lineage>
        <taxon>Bacteria</taxon>
        <taxon>Bacillati</taxon>
        <taxon>Actinomycetota</taxon>
        <taxon>Actinomycetes</taxon>
        <taxon>Streptosporangiales</taxon>
        <taxon>Streptosporangiaceae</taxon>
        <taxon>Nonomuraea</taxon>
    </lineage>
</organism>
<dbReference type="NCBIfam" id="TIGR00773">
    <property type="entry name" value="NhaA"/>
    <property type="match status" value="1"/>
</dbReference>
<comment type="subcellular location">
    <subcellularLocation>
        <location evidence="1">Cell inner membrane</location>
        <topology evidence="1">Multi-pass membrane protein</topology>
    </subcellularLocation>
    <subcellularLocation>
        <location evidence="12">Cell membrane</location>
        <topology evidence="12">Multi-pass membrane protein</topology>
    </subcellularLocation>
</comment>
<feature type="transmembrane region" description="Helical" evidence="12">
    <location>
        <begin position="391"/>
        <end position="412"/>
    </location>
</feature>
<dbReference type="AlphaFoldDB" id="A0A4R4UIU5"/>
<reference evidence="14 15" key="1">
    <citation type="submission" date="2019-03" db="EMBL/GenBank/DDBJ databases">
        <title>Draft genome sequences of novel Actinobacteria.</title>
        <authorList>
            <person name="Sahin N."/>
            <person name="Ay H."/>
            <person name="Saygin H."/>
        </authorList>
    </citation>
    <scope>NUCLEOTIDE SEQUENCE [LARGE SCALE GENOMIC DNA]</scope>
    <source>
        <strain evidence="14 15">KC310</strain>
    </source>
</reference>
<keyword evidence="7 12" id="KW-1133">Transmembrane helix</keyword>
<evidence type="ECO:0000256" key="11">
    <source>
        <dbReference type="ARBA" id="ARBA00023201"/>
    </source>
</evidence>
<feature type="transmembrane region" description="Helical" evidence="12">
    <location>
        <begin position="58"/>
        <end position="78"/>
    </location>
</feature>
<feature type="transmembrane region" description="Helical" evidence="12">
    <location>
        <begin position="177"/>
        <end position="193"/>
    </location>
</feature>
<feature type="transmembrane region" description="Helical" evidence="12">
    <location>
        <begin position="316"/>
        <end position="341"/>
    </location>
</feature>
<feature type="transmembrane region" description="Helical" evidence="12">
    <location>
        <begin position="286"/>
        <end position="304"/>
    </location>
</feature>
<feature type="transmembrane region" description="Helical" evidence="12">
    <location>
        <begin position="205"/>
        <end position="237"/>
    </location>
</feature>
<dbReference type="Proteomes" id="UP000295258">
    <property type="component" value="Unassembled WGS sequence"/>
</dbReference>
<evidence type="ECO:0000256" key="10">
    <source>
        <dbReference type="ARBA" id="ARBA00023136"/>
    </source>
</evidence>
<comment type="similarity">
    <text evidence="2">In the N-terminal section; belongs to the NhaA Na(+)/H(+) (TC 2.A.33) antiporter family.</text>
</comment>
<evidence type="ECO:0000256" key="4">
    <source>
        <dbReference type="ARBA" id="ARBA00022449"/>
    </source>
</evidence>
<dbReference type="SUPFAM" id="SSF52833">
    <property type="entry name" value="Thioredoxin-like"/>
    <property type="match status" value="1"/>
</dbReference>
<dbReference type="Pfam" id="PF13462">
    <property type="entry name" value="Thioredoxin_4"/>
    <property type="match status" value="1"/>
</dbReference>
<dbReference type="InterPro" id="IPR004670">
    <property type="entry name" value="NhaA"/>
</dbReference>
<keyword evidence="10 12" id="KW-0472">Membrane</keyword>
<evidence type="ECO:0000256" key="5">
    <source>
        <dbReference type="ARBA" id="ARBA00022475"/>
    </source>
</evidence>
<evidence type="ECO:0000256" key="1">
    <source>
        <dbReference type="ARBA" id="ARBA00004429"/>
    </source>
</evidence>
<dbReference type="HAMAP" id="MF_01844">
    <property type="entry name" value="NhaA"/>
    <property type="match status" value="1"/>
</dbReference>
<proteinExistence type="inferred from homology"/>
<feature type="transmembrane region" description="Helical" evidence="12">
    <location>
        <begin position="118"/>
        <end position="139"/>
    </location>
</feature>
<dbReference type="PROSITE" id="PS51352">
    <property type="entry name" value="THIOREDOXIN_2"/>
    <property type="match status" value="1"/>
</dbReference>
<comment type="similarity">
    <text evidence="12">Belongs to the NhaA Na(+)/H(+) (TC 2.A.33) antiporter family.</text>
</comment>
<evidence type="ECO:0000313" key="15">
    <source>
        <dbReference type="Proteomes" id="UP000295258"/>
    </source>
</evidence>
<evidence type="ECO:0000256" key="6">
    <source>
        <dbReference type="ARBA" id="ARBA00022692"/>
    </source>
</evidence>
<feature type="transmembrane region" description="Helical" evidence="12">
    <location>
        <begin position="90"/>
        <end position="112"/>
    </location>
</feature>
<dbReference type="InterPro" id="IPR012336">
    <property type="entry name" value="Thioredoxin-like_fold"/>
</dbReference>
<keyword evidence="11 12" id="KW-0739">Sodium transport</keyword>
<feature type="transmembrane region" description="Helical" evidence="12">
    <location>
        <begin position="151"/>
        <end position="171"/>
    </location>
</feature>
<protein>
    <recommendedName>
        <fullName evidence="12">Na(+)/H(+) antiporter NhaA</fullName>
    </recommendedName>
    <alternativeName>
        <fullName evidence="12">Sodium/proton antiporter NhaA</fullName>
    </alternativeName>
</protein>
<evidence type="ECO:0000256" key="8">
    <source>
        <dbReference type="ARBA" id="ARBA00023053"/>
    </source>
</evidence>
<dbReference type="GO" id="GO:0015385">
    <property type="term" value="F:sodium:proton antiporter activity"/>
    <property type="evidence" value="ECO:0007669"/>
    <property type="project" value="UniProtKB-UniRule"/>
</dbReference>
<feature type="transmembrane region" description="Helical" evidence="12">
    <location>
        <begin position="353"/>
        <end position="379"/>
    </location>
</feature>
<comment type="function">
    <text evidence="12">Na(+)/H(+) antiporter that extrudes sodium in exchange for external protons.</text>
</comment>
<dbReference type="EMBL" id="SMKO01000253">
    <property type="protein sequence ID" value="TDC88253.1"/>
    <property type="molecule type" value="Genomic_DNA"/>
</dbReference>
<dbReference type="InterPro" id="IPR023171">
    <property type="entry name" value="Na/H_antiporter_dom_sf"/>
</dbReference>
<evidence type="ECO:0000256" key="2">
    <source>
        <dbReference type="ARBA" id="ARBA00007006"/>
    </source>
</evidence>
<sequence length="611" mass="65754">MLRAFLRTEAGSTTVLLGATVLALLWANSPWGDTYEAFWHIPTGISFNDALFSLDLRHWVNDGLMAVFFFLIGLEVSYEVRLGQLRDRRLLAVPAVAALGGILVPAGIYLLLNFGGPGAVGWGVPIATDTAFVLGVLAVVGARCPDPLRAFLMTLAIVDDVLAILVIALFYTDSLSVPALLTAFGLLAAILTLRKLKIWRAPAYIVLGFGLWVATLESGIHPTLVGIALGVLVFVYAPTDQKLLLAGEAVQSFTSSPSARAAREAMLRVQRAVSVNERLRLRLQPWSSYVIVPVFALANAGVVLDGEALRAAVTSPVSIGVTLGLLLGKFVGISLGTWVPLRFGWGILPGNLVWGQLFGGAAVSGIGFTVSLFIVDLAFDDHPGIQSQAKIGILAGSLLSAVMGWLIFKLAWDRGGVCAPPDAEPEEELPELLSVPVGPGDHVRGPAKAGVTIVEYGDFECPYCGRLHPVLEELRRKNPDVRVVFRHFPLRTLHPRAAPAAVVAESAHDAGRFWEMHDILFDNQRFLTDADLEHYAAQLDVRPWTDVPRHTARIAADEGSGRDSGVRGTPTLFLNGVRYQGALDLGSISKAVDEARRSTTVEEIPQPPEMT</sequence>
<keyword evidence="8 12" id="KW-0915">Sodium</keyword>
<dbReference type="PANTHER" id="PTHR30341:SF0">
    <property type="entry name" value="NA(+)_H(+) ANTIPORTER NHAA"/>
    <property type="match status" value="1"/>
</dbReference>
<dbReference type="InterPro" id="IPR036249">
    <property type="entry name" value="Thioredoxin-like_sf"/>
</dbReference>
<dbReference type="InterPro" id="IPR013766">
    <property type="entry name" value="Thioredoxin_domain"/>
</dbReference>
<dbReference type="RefSeq" id="WP_132606088.1">
    <property type="nucleotide sequence ID" value="NZ_SMKO01000253.1"/>
</dbReference>
<dbReference type="GO" id="GO:0006885">
    <property type="term" value="P:regulation of pH"/>
    <property type="evidence" value="ECO:0007669"/>
    <property type="project" value="UniProtKB-UniRule"/>
</dbReference>
<evidence type="ECO:0000256" key="3">
    <source>
        <dbReference type="ARBA" id="ARBA00022448"/>
    </source>
</evidence>
<evidence type="ECO:0000256" key="12">
    <source>
        <dbReference type="HAMAP-Rule" id="MF_01844"/>
    </source>
</evidence>
<keyword evidence="3 12" id="KW-0813">Transport</keyword>
<accession>A0A4R4UIU5</accession>
<comment type="caution">
    <text evidence="14">The sequence shown here is derived from an EMBL/GenBank/DDBJ whole genome shotgun (WGS) entry which is preliminary data.</text>
</comment>
<dbReference type="Gene3D" id="3.40.30.10">
    <property type="entry name" value="Glutaredoxin"/>
    <property type="match status" value="1"/>
</dbReference>
<dbReference type="GO" id="GO:0005886">
    <property type="term" value="C:plasma membrane"/>
    <property type="evidence" value="ECO:0007669"/>
    <property type="project" value="UniProtKB-SubCell"/>
</dbReference>
<name>A0A4R4UIU5_9ACTN</name>
<gene>
    <name evidence="12 14" type="primary">nhaA</name>
    <name evidence="14" type="ORF">E1292_45895</name>
</gene>
<evidence type="ECO:0000259" key="13">
    <source>
        <dbReference type="PROSITE" id="PS51352"/>
    </source>
</evidence>
<dbReference type="Pfam" id="PF06965">
    <property type="entry name" value="Na_H_antiport_1"/>
    <property type="match status" value="1"/>
</dbReference>
<keyword evidence="9 12" id="KW-0406">Ion transport</keyword>
<keyword evidence="15" id="KW-1185">Reference proteome</keyword>
<keyword evidence="5 12" id="KW-1003">Cell membrane</keyword>
<comment type="catalytic activity">
    <reaction evidence="12">
        <text>Na(+)(in) + 2 H(+)(out) = Na(+)(out) + 2 H(+)(in)</text>
        <dbReference type="Rhea" id="RHEA:29251"/>
        <dbReference type="ChEBI" id="CHEBI:15378"/>
        <dbReference type="ChEBI" id="CHEBI:29101"/>
    </reaction>
</comment>
<feature type="domain" description="Thioredoxin" evidence="13">
    <location>
        <begin position="418"/>
        <end position="597"/>
    </location>
</feature>
<evidence type="ECO:0000256" key="9">
    <source>
        <dbReference type="ARBA" id="ARBA00023065"/>
    </source>
</evidence>
<evidence type="ECO:0000313" key="14">
    <source>
        <dbReference type="EMBL" id="TDC88253.1"/>
    </source>
</evidence>
<dbReference type="Gene3D" id="1.20.1530.10">
    <property type="entry name" value="Na+/H+ antiporter like domain"/>
    <property type="match status" value="1"/>
</dbReference>
<evidence type="ECO:0000256" key="7">
    <source>
        <dbReference type="ARBA" id="ARBA00022989"/>
    </source>
</evidence>
<dbReference type="PANTHER" id="PTHR30341">
    <property type="entry name" value="SODIUM ION/PROTON ANTIPORTER NHAA-RELATED"/>
    <property type="match status" value="1"/>
</dbReference>